<proteinExistence type="inferred from homology"/>
<dbReference type="Pfam" id="PF13307">
    <property type="entry name" value="Helicase_C_2"/>
    <property type="match status" value="1"/>
</dbReference>
<feature type="binding site" evidence="6">
    <location>
        <position position="203"/>
    </location>
    <ligand>
        <name>[4Fe-4S] cluster</name>
        <dbReference type="ChEBI" id="CHEBI:49883"/>
    </ligand>
</feature>
<evidence type="ECO:0000256" key="3">
    <source>
        <dbReference type="ARBA" id="ARBA00022801"/>
    </source>
</evidence>
<dbReference type="PANTHER" id="PTHR11472:SF59">
    <property type="entry name" value="ATP-DEPENDENT DNA HELICASE DING"/>
    <property type="match status" value="1"/>
</dbReference>
<feature type="domain" description="Helicase ATP-binding" evidence="7">
    <location>
        <begin position="15"/>
        <end position="312"/>
    </location>
</feature>
<keyword evidence="5 6" id="KW-0238">DNA-binding</keyword>
<dbReference type="SMART" id="SM00491">
    <property type="entry name" value="HELICc2"/>
    <property type="match status" value="1"/>
</dbReference>
<dbReference type="InterPro" id="IPR039000">
    <property type="entry name" value="DinG_proteobact"/>
</dbReference>
<comment type="catalytic activity">
    <reaction evidence="6">
        <text>ATP + H2O = ADP + phosphate + H(+)</text>
        <dbReference type="Rhea" id="RHEA:13065"/>
        <dbReference type="ChEBI" id="CHEBI:15377"/>
        <dbReference type="ChEBI" id="CHEBI:15378"/>
        <dbReference type="ChEBI" id="CHEBI:30616"/>
        <dbReference type="ChEBI" id="CHEBI:43474"/>
        <dbReference type="ChEBI" id="CHEBI:456216"/>
        <dbReference type="EC" id="5.6.2.3"/>
    </reaction>
</comment>
<feature type="binding site" evidence="6">
    <location>
        <position position="208"/>
    </location>
    <ligand>
        <name>[4Fe-4S] cluster</name>
        <dbReference type="ChEBI" id="CHEBI:49883"/>
    </ligand>
</feature>
<gene>
    <name evidence="8" type="primary">dinG_2</name>
    <name evidence="6" type="synonym">dinG</name>
    <name evidence="8" type="ORF">SIN8267_03574</name>
</gene>
<comment type="cofactor">
    <cofactor evidence="6">
        <name>[4Fe-4S] cluster</name>
        <dbReference type="ChEBI" id="CHEBI:49883"/>
    </cofactor>
    <text evidence="6">Binds 1 [4Fe-4S] cluster.</text>
</comment>
<keyword evidence="6" id="KW-0411">Iron-sulfur</keyword>
<keyword evidence="6" id="KW-0479">Metal-binding</keyword>
<keyword evidence="3 6" id="KW-0378">Hydrolase</keyword>
<feature type="binding site" evidence="6">
    <location>
        <position position="129"/>
    </location>
    <ligand>
        <name>[4Fe-4S] cluster</name>
        <dbReference type="ChEBI" id="CHEBI:49883"/>
    </ligand>
</feature>
<keyword evidence="2 6" id="KW-0547">Nucleotide-binding</keyword>
<keyword evidence="6" id="KW-0408">Iron</keyword>
<evidence type="ECO:0000256" key="1">
    <source>
        <dbReference type="ARBA" id="ARBA00022485"/>
    </source>
</evidence>
<keyword evidence="6" id="KW-0413">Isomerase</keyword>
<dbReference type="SUPFAM" id="SSF52540">
    <property type="entry name" value="P-loop containing nucleoside triphosphate hydrolases"/>
    <property type="match status" value="1"/>
</dbReference>
<keyword evidence="1 6" id="KW-0004">4Fe-4S</keyword>
<sequence length="708" mass="78285">MLSTAQKDDIRSHYSTLCENKSLISRWGQKVMIAEIAKTLGGIDCGDDDERSGDNHVCVVEAGTGTGKTLAYALTCLYMAKSLNKKLVISTATVALQEQIVLKDLPDLRRHSGMDFQFALAKGRGRYLCLSKLESAMEGEENPQAALYPDEVIAASSGDEQKQLYQQMVSKLSANQWDGDRDSWEDSIEAEYWQPLTSDHHQCSGRKCPHIKNCFYFKARENLDDVDCVITNHDLVLADLALGGGAILPAPADTIYVFDEGHHLPDKALQHFAHHSRLISTRKWLEQAEKAMANLVKVAGVQGEIGRIIQGMSPAYQNLREQSTMVKAMVEPLFGDVAESNSRNGIHHRFDNGIIPASLREIAVSLKADYIRLTEGFERILKELDESMGDNGGDLPKHEAELWYPAVGMLRNRADGNAQLWLQYAIEDEPGKPPMGRWISYVDNTGAGDFEICASPIMASHTLYNHLWSRCFGAVVTSATLTALGNFERFIRRSGVPRNSNMQRVDSPFNYPQAAELIVPNFADPSNAMAHTEAIIDDLPSRFGATEGALVLFSSRKQMRDVYFELPSEFREKVLLQDDYSKHALISKHKKTIDDGAGSVIFGLASMAEGVDLPGDYCRYVVIAKIPFAVPDDPVEAALSEWVEAGGGNPFMEITVPDAAIKLVQACGRLLRNESDTGKVAILDSRLLTRRYGKAILNSLPPFTQRLG</sequence>
<feature type="binding site" evidence="6">
    <location>
        <position position="214"/>
    </location>
    <ligand>
        <name>[4Fe-4S] cluster</name>
        <dbReference type="ChEBI" id="CHEBI:49883"/>
    </ligand>
</feature>
<dbReference type="InterPro" id="IPR027417">
    <property type="entry name" value="P-loop_NTPase"/>
</dbReference>
<dbReference type="GO" id="GO:0003678">
    <property type="term" value="F:DNA helicase activity"/>
    <property type="evidence" value="ECO:0007669"/>
    <property type="project" value="UniProtKB-EC"/>
</dbReference>
<comment type="caution">
    <text evidence="8">The sequence shown here is derived from an EMBL/GenBank/DDBJ whole genome shotgun (WGS) entry which is preliminary data.</text>
</comment>
<evidence type="ECO:0000256" key="5">
    <source>
        <dbReference type="ARBA" id="ARBA00023125"/>
    </source>
</evidence>
<keyword evidence="4 6" id="KW-0067">ATP-binding</keyword>
<evidence type="ECO:0000256" key="2">
    <source>
        <dbReference type="ARBA" id="ARBA00022741"/>
    </source>
</evidence>
<evidence type="ECO:0000256" key="6">
    <source>
        <dbReference type="HAMAP-Rule" id="MF_02205"/>
    </source>
</evidence>
<evidence type="ECO:0000313" key="9">
    <source>
        <dbReference type="Proteomes" id="UP000838100"/>
    </source>
</evidence>
<dbReference type="HAMAP" id="MF_02205">
    <property type="entry name" value="DinG_proteobact"/>
    <property type="match status" value="1"/>
</dbReference>
<dbReference type="EMBL" id="CAKLPX010000009">
    <property type="protein sequence ID" value="CAH0993425.1"/>
    <property type="molecule type" value="Genomic_DNA"/>
</dbReference>
<dbReference type="GO" id="GO:0016787">
    <property type="term" value="F:hydrolase activity"/>
    <property type="evidence" value="ECO:0007669"/>
    <property type="project" value="UniProtKB-KW"/>
</dbReference>
<dbReference type="NCBIfam" id="NF008729">
    <property type="entry name" value="PRK11747.1"/>
    <property type="match status" value="1"/>
</dbReference>
<comment type="function">
    <text evidence="6">DNA-dependent ATPase and 5'-3' DNA helicase. Unwinds D-loops, R-loops, forked DNA and G-quadruplex DNA.</text>
</comment>
<dbReference type="InterPro" id="IPR045028">
    <property type="entry name" value="DinG/Rad3-like"/>
</dbReference>
<dbReference type="Proteomes" id="UP000838100">
    <property type="component" value="Unassembled WGS sequence"/>
</dbReference>
<keyword evidence="6 8" id="KW-0347">Helicase</keyword>
<dbReference type="InterPro" id="IPR014013">
    <property type="entry name" value="Helic_SF1/SF2_ATP-bd_DinG/Rad3"/>
</dbReference>
<organism evidence="8 9">
    <name type="scientific">Sinobacterium norvegicum</name>
    <dbReference type="NCBI Taxonomy" id="1641715"/>
    <lineage>
        <taxon>Bacteria</taxon>
        <taxon>Pseudomonadati</taxon>
        <taxon>Pseudomonadota</taxon>
        <taxon>Gammaproteobacteria</taxon>
        <taxon>Cellvibrionales</taxon>
        <taxon>Spongiibacteraceae</taxon>
        <taxon>Sinobacterium</taxon>
    </lineage>
</organism>
<evidence type="ECO:0000313" key="8">
    <source>
        <dbReference type="EMBL" id="CAH0993425.1"/>
    </source>
</evidence>
<dbReference type="RefSeq" id="WP_237446104.1">
    <property type="nucleotide sequence ID" value="NZ_CAKLPX010000009.1"/>
</dbReference>
<evidence type="ECO:0000256" key="4">
    <source>
        <dbReference type="ARBA" id="ARBA00022840"/>
    </source>
</evidence>
<comment type="similarity">
    <text evidence="6">Belongs to the helicase family. DinG subfamily. Type 1 sub-subfamily.</text>
</comment>
<evidence type="ECO:0000259" key="7">
    <source>
        <dbReference type="PROSITE" id="PS51193"/>
    </source>
</evidence>
<reference evidence="8" key="1">
    <citation type="submission" date="2021-12" db="EMBL/GenBank/DDBJ databases">
        <authorList>
            <person name="Rodrigo-Torres L."/>
            <person name="Arahal R. D."/>
            <person name="Lucena T."/>
        </authorList>
    </citation>
    <scope>NUCLEOTIDE SEQUENCE</scope>
    <source>
        <strain evidence="8">CECT 8267</strain>
    </source>
</reference>
<keyword evidence="9" id="KW-1185">Reference proteome</keyword>
<protein>
    <recommendedName>
        <fullName evidence="6">ATP-dependent DNA helicase DinG</fullName>
        <ecNumber evidence="6">5.6.2.3</ecNumber>
    </recommendedName>
    <alternativeName>
        <fullName evidence="6">DNA 5'-3' helicase DinG</fullName>
    </alternativeName>
</protein>
<dbReference type="InterPro" id="IPR006555">
    <property type="entry name" value="ATP-dep_Helicase_C"/>
</dbReference>
<dbReference type="PROSITE" id="PS51193">
    <property type="entry name" value="HELICASE_ATP_BIND_2"/>
    <property type="match status" value="1"/>
</dbReference>
<dbReference type="Gene3D" id="3.40.50.300">
    <property type="entry name" value="P-loop containing nucleotide triphosphate hydrolases"/>
    <property type="match status" value="2"/>
</dbReference>
<dbReference type="EC" id="5.6.2.3" evidence="6"/>
<name>A0ABM9AJX9_9GAMM</name>
<accession>A0ABM9AJX9</accession>
<dbReference type="PANTHER" id="PTHR11472">
    <property type="entry name" value="DNA REPAIR DEAD HELICASE RAD3/XP-D SUBFAMILY MEMBER"/>
    <property type="match status" value="1"/>
</dbReference>